<dbReference type="CDD" id="cd00609">
    <property type="entry name" value="AAT_like"/>
    <property type="match status" value="1"/>
</dbReference>
<evidence type="ECO:0000256" key="2">
    <source>
        <dbReference type="ARBA" id="ARBA00011738"/>
    </source>
</evidence>
<accession>V5SIX2</accession>
<dbReference type="AlphaFoldDB" id="V5SIX2"/>
<evidence type="ECO:0000313" key="11">
    <source>
        <dbReference type="EMBL" id="AHB50502.1"/>
    </source>
</evidence>
<dbReference type="FunFam" id="3.40.640.10:FF:000012">
    <property type="entry name" value="alanine aminotransferase 2"/>
    <property type="match status" value="1"/>
</dbReference>
<comment type="similarity">
    <text evidence="7">Belongs to the class-I pyridoxal-phosphate-dependent aminotransferase family. Alanine aminotransferase subfamily.</text>
</comment>
<reference evidence="11" key="1">
    <citation type="submission" date="2013-09" db="EMBL/GenBank/DDBJ databases">
        <title>Annotation and transcript abundance of metabolic pathway and amino acid biosynthesis genes in the gall midge Mayetiola destructor (Diptera: Cecidomyiidae).</title>
        <authorList>
            <person name="Shreve J.T."/>
            <person name="Shukle R.H."/>
            <person name="Subramanyam S."/>
            <person name="Johnson A.J."/>
            <person name="Schemerhorn B.J."/>
            <person name="Williams C.E."/>
        </authorList>
    </citation>
    <scope>NUCLEOTIDE SEQUENCE</scope>
</reference>
<dbReference type="FunFam" id="3.90.1150.10:FF:000151">
    <property type="entry name" value="Alanine aminotransferase 2"/>
    <property type="match status" value="1"/>
</dbReference>
<keyword evidence="4" id="KW-0808">Transferase</keyword>
<evidence type="ECO:0000259" key="10">
    <source>
        <dbReference type="Pfam" id="PF00155"/>
    </source>
</evidence>
<dbReference type="PANTHER" id="PTHR11751:SF29">
    <property type="entry name" value="ALANINE TRANSAMINASE"/>
    <property type="match status" value="1"/>
</dbReference>
<dbReference type="Gene3D" id="3.90.1150.10">
    <property type="entry name" value="Aspartate Aminotransferase, domain 1"/>
    <property type="match status" value="1"/>
</dbReference>
<comment type="subunit">
    <text evidence="2">Homodimer.</text>
</comment>
<dbReference type="Gene3D" id="1.10.287.1970">
    <property type="match status" value="1"/>
</dbReference>
<evidence type="ECO:0000256" key="6">
    <source>
        <dbReference type="ARBA" id="ARBA00025708"/>
    </source>
</evidence>
<comment type="catalytic activity">
    <reaction evidence="9">
        <text>L-alanine + 2-oxoglutarate = pyruvate + L-glutamate</text>
        <dbReference type="Rhea" id="RHEA:19453"/>
        <dbReference type="ChEBI" id="CHEBI:15361"/>
        <dbReference type="ChEBI" id="CHEBI:16810"/>
        <dbReference type="ChEBI" id="CHEBI:29985"/>
        <dbReference type="ChEBI" id="CHEBI:57972"/>
        <dbReference type="EC" id="2.6.1.2"/>
    </reaction>
</comment>
<dbReference type="EC" id="2.6.1.2" evidence="8"/>
<dbReference type="InterPro" id="IPR045088">
    <property type="entry name" value="ALAT1/2-like"/>
</dbReference>
<evidence type="ECO:0000256" key="3">
    <source>
        <dbReference type="ARBA" id="ARBA00022576"/>
    </source>
</evidence>
<name>V5SIX2_MAYDE</name>
<organism evidence="11">
    <name type="scientific">Mayetiola destructor</name>
    <name type="common">Hessian fly</name>
    <dbReference type="NCBI Taxonomy" id="39758"/>
    <lineage>
        <taxon>Eukaryota</taxon>
        <taxon>Metazoa</taxon>
        <taxon>Ecdysozoa</taxon>
        <taxon>Arthropoda</taxon>
        <taxon>Hexapoda</taxon>
        <taxon>Insecta</taxon>
        <taxon>Pterygota</taxon>
        <taxon>Neoptera</taxon>
        <taxon>Endopterygota</taxon>
        <taxon>Diptera</taxon>
        <taxon>Nematocera</taxon>
        <taxon>Sciaroidea</taxon>
        <taxon>Cecidomyiidae</taxon>
        <taxon>Mayetiola</taxon>
    </lineage>
</organism>
<dbReference type="InterPro" id="IPR015422">
    <property type="entry name" value="PyrdxlP-dep_Trfase_small"/>
</dbReference>
<evidence type="ECO:0000256" key="1">
    <source>
        <dbReference type="ARBA" id="ARBA00001933"/>
    </source>
</evidence>
<dbReference type="InterPro" id="IPR004839">
    <property type="entry name" value="Aminotransferase_I/II_large"/>
</dbReference>
<dbReference type="InterPro" id="IPR015421">
    <property type="entry name" value="PyrdxlP-dep_Trfase_major"/>
</dbReference>
<gene>
    <name evidence="11" type="primary">alt</name>
</gene>
<comment type="cofactor">
    <cofactor evidence="1">
        <name>pyridoxal 5'-phosphate</name>
        <dbReference type="ChEBI" id="CHEBI:597326"/>
    </cofactor>
</comment>
<evidence type="ECO:0000256" key="7">
    <source>
        <dbReference type="ARBA" id="ARBA00025785"/>
    </source>
</evidence>
<dbReference type="GO" id="GO:0004021">
    <property type="term" value="F:L-alanine:2-oxoglutarate aminotransferase activity"/>
    <property type="evidence" value="ECO:0007669"/>
    <property type="project" value="UniProtKB-EC"/>
</dbReference>
<dbReference type="EMBL" id="KF647640">
    <property type="protein sequence ID" value="AHB50502.1"/>
    <property type="molecule type" value="mRNA"/>
</dbReference>
<keyword evidence="3" id="KW-0032">Aminotransferase</keyword>
<comment type="pathway">
    <text evidence="6">Amino-acid degradation; L-alanine degradation via transaminase pathway; pyruvate from L-alanine: step 1/1.</text>
</comment>
<dbReference type="PANTHER" id="PTHR11751">
    <property type="entry name" value="ALANINE AMINOTRANSFERASE"/>
    <property type="match status" value="1"/>
</dbReference>
<dbReference type="Pfam" id="PF00155">
    <property type="entry name" value="Aminotran_1_2"/>
    <property type="match status" value="1"/>
</dbReference>
<dbReference type="GO" id="GO:0030170">
    <property type="term" value="F:pyridoxal phosphate binding"/>
    <property type="evidence" value="ECO:0007669"/>
    <property type="project" value="InterPro"/>
</dbReference>
<sequence length="516" mass="58322">MGQCQLISSFKIQNQASPLSLKEAIHFPQTIEEWIDSKPKIPSKTLTLNTMNENIIRMEHVVRGALTDRAGQLDKEIKRGNKKSFPDVIFAHIGDCHSMGQPYITFLRQVLALVIDPSNLNESKYPEDAKQRARDILNNCEGGSIGAYSDAAGMKLIRQHVADYIQNRDGFPANYENIYLSSGASESIKAVMNLFNCKVNGKVAGILAPIPQYPMYKATSGELGMHQIGYYVNDENIDISELERAVNSDREKCVPRVICIINPANPTGLVLTKKNIQEIIQFAYENKLFIMADEVYQDNIYHDNFEFHSFKKVLFEMGEPYQCMELASFMSCSKGYMGECGIRGGYVELTNFDPDVKEVYDKMAHTTKCSTTLGQVAVDVLVNPPKVGEPSYAKWYTEKTNVLKSLQKRAHLVVETLNTFEGFTCPTIRGAMYAFPRAHFPPKSIQAAKRAGQSVDSFYAYRLLEEYGVCIVPGSAFGHKPGAYYFRATILPQMDKLQEMLRRFETFNRKFMAEYK</sequence>
<evidence type="ECO:0000256" key="9">
    <source>
        <dbReference type="ARBA" id="ARBA00047412"/>
    </source>
</evidence>
<dbReference type="SUPFAM" id="SSF53383">
    <property type="entry name" value="PLP-dependent transferases"/>
    <property type="match status" value="1"/>
</dbReference>
<dbReference type="Gene3D" id="3.40.640.10">
    <property type="entry name" value="Type I PLP-dependent aspartate aminotransferase-like (Major domain)"/>
    <property type="match status" value="1"/>
</dbReference>
<dbReference type="InterPro" id="IPR015424">
    <property type="entry name" value="PyrdxlP-dep_Trfase"/>
</dbReference>
<evidence type="ECO:0000256" key="4">
    <source>
        <dbReference type="ARBA" id="ARBA00022679"/>
    </source>
</evidence>
<proteinExistence type="evidence at transcript level"/>
<evidence type="ECO:0000256" key="5">
    <source>
        <dbReference type="ARBA" id="ARBA00022898"/>
    </source>
</evidence>
<protein>
    <recommendedName>
        <fullName evidence="8">alanine transaminase</fullName>
        <ecNumber evidence="8">2.6.1.2</ecNumber>
    </recommendedName>
</protein>
<evidence type="ECO:0000256" key="8">
    <source>
        <dbReference type="ARBA" id="ARBA00026106"/>
    </source>
</evidence>
<feature type="domain" description="Aminotransferase class I/classII large" evidence="10">
    <location>
        <begin position="120"/>
        <end position="499"/>
    </location>
</feature>
<dbReference type="GO" id="GO:0042853">
    <property type="term" value="P:L-alanine catabolic process"/>
    <property type="evidence" value="ECO:0007669"/>
    <property type="project" value="UniProtKB-UniPathway"/>
</dbReference>
<dbReference type="UniPathway" id="UPA00528">
    <property type="reaction ID" value="UER00586"/>
</dbReference>
<keyword evidence="5" id="KW-0663">Pyridoxal phosphate</keyword>